<feature type="chain" id="PRO_5045920712" evidence="1">
    <location>
        <begin position="27"/>
        <end position="117"/>
    </location>
</feature>
<protein>
    <submittedName>
        <fullName evidence="2">Uncharacterized protein</fullName>
    </submittedName>
</protein>
<sequence>MRKLIRVATVVSAAATTLLLAPMALASPQGDNGTVKIHDAETGEELRRNEPHVCEFYLQGFGFDAAQEVSWTITEMPPTDSQDTVAETGALVLDDEGGGRSDDLALADGHYRLAVRG</sequence>
<name>A0ABU2MZ94_9ACTN</name>
<accession>A0ABU2MZ94</accession>
<reference evidence="3" key="1">
    <citation type="submission" date="2023-07" db="EMBL/GenBank/DDBJ databases">
        <title>30 novel species of actinomycetes from the DSMZ collection.</title>
        <authorList>
            <person name="Nouioui I."/>
        </authorList>
    </citation>
    <scope>NUCLEOTIDE SEQUENCE [LARGE SCALE GENOMIC DNA]</scope>
    <source>
        <strain evidence="3">DSM 44938</strain>
    </source>
</reference>
<evidence type="ECO:0000256" key="1">
    <source>
        <dbReference type="SAM" id="SignalP"/>
    </source>
</evidence>
<organism evidence="2 3">
    <name type="scientific">Streptomyces litchfieldiae</name>
    <dbReference type="NCBI Taxonomy" id="3075543"/>
    <lineage>
        <taxon>Bacteria</taxon>
        <taxon>Bacillati</taxon>
        <taxon>Actinomycetota</taxon>
        <taxon>Actinomycetes</taxon>
        <taxon>Kitasatosporales</taxon>
        <taxon>Streptomycetaceae</taxon>
        <taxon>Streptomyces</taxon>
    </lineage>
</organism>
<dbReference type="RefSeq" id="WP_311708096.1">
    <property type="nucleotide sequence ID" value="NZ_JAVREL010000026.1"/>
</dbReference>
<keyword evidence="1" id="KW-0732">Signal</keyword>
<proteinExistence type="predicted"/>
<evidence type="ECO:0000313" key="3">
    <source>
        <dbReference type="Proteomes" id="UP001183246"/>
    </source>
</evidence>
<evidence type="ECO:0000313" key="2">
    <source>
        <dbReference type="EMBL" id="MDT0346970.1"/>
    </source>
</evidence>
<gene>
    <name evidence="2" type="ORF">RM590_30965</name>
</gene>
<dbReference type="EMBL" id="JAVREL010000026">
    <property type="protein sequence ID" value="MDT0346970.1"/>
    <property type="molecule type" value="Genomic_DNA"/>
</dbReference>
<dbReference type="Proteomes" id="UP001183246">
    <property type="component" value="Unassembled WGS sequence"/>
</dbReference>
<keyword evidence="3" id="KW-1185">Reference proteome</keyword>
<comment type="caution">
    <text evidence="2">The sequence shown here is derived from an EMBL/GenBank/DDBJ whole genome shotgun (WGS) entry which is preliminary data.</text>
</comment>
<feature type="signal peptide" evidence="1">
    <location>
        <begin position="1"/>
        <end position="26"/>
    </location>
</feature>